<organism evidence="1 2">
    <name type="scientific">Acaulospora colombiana</name>
    <dbReference type="NCBI Taxonomy" id="27376"/>
    <lineage>
        <taxon>Eukaryota</taxon>
        <taxon>Fungi</taxon>
        <taxon>Fungi incertae sedis</taxon>
        <taxon>Mucoromycota</taxon>
        <taxon>Glomeromycotina</taxon>
        <taxon>Glomeromycetes</taxon>
        <taxon>Diversisporales</taxon>
        <taxon>Acaulosporaceae</taxon>
        <taxon>Acaulospora</taxon>
    </lineage>
</organism>
<dbReference type="EMBL" id="CAJVPT010001666">
    <property type="protein sequence ID" value="CAG8466965.1"/>
    <property type="molecule type" value="Genomic_DNA"/>
</dbReference>
<reference evidence="1" key="1">
    <citation type="submission" date="2021-06" db="EMBL/GenBank/DDBJ databases">
        <authorList>
            <person name="Kallberg Y."/>
            <person name="Tangrot J."/>
            <person name="Rosling A."/>
        </authorList>
    </citation>
    <scope>NUCLEOTIDE SEQUENCE</scope>
    <source>
        <strain evidence="1">CL356</strain>
    </source>
</reference>
<comment type="caution">
    <text evidence="1">The sequence shown here is derived from an EMBL/GenBank/DDBJ whole genome shotgun (WGS) entry which is preliminary data.</text>
</comment>
<protein>
    <submittedName>
        <fullName evidence="1">5722_t:CDS:1</fullName>
    </submittedName>
</protein>
<name>A0ACA9KD57_9GLOM</name>
<keyword evidence="2" id="KW-1185">Reference proteome</keyword>
<gene>
    <name evidence="1" type="ORF">ACOLOM_LOCUS1423</name>
</gene>
<accession>A0ACA9KD57</accession>
<dbReference type="Proteomes" id="UP000789525">
    <property type="component" value="Unassembled WGS sequence"/>
</dbReference>
<proteinExistence type="predicted"/>
<evidence type="ECO:0000313" key="1">
    <source>
        <dbReference type="EMBL" id="CAG8466965.1"/>
    </source>
</evidence>
<evidence type="ECO:0000313" key="2">
    <source>
        <dbReference type="Proteomes" id="UP000789525"/>
    </source>
</evidence>
<sequence>MNREHNLTIDTIAASRGKRITNNVNDSSANNKVEGKEENRILEDFDDDDDDDFTSSPSVIDEEINYDLVYAFHNFTATVEGQTSVEKGEPLVLLDDSNSYWWLVKVLRNEEVGYIPAENVEASSSQNNSDRDYSLDSKDTVKKQKGVKFKSMEFITRIEYEEEDEEEVLDFSDYEEMKDSSDSKEQKDEAVDGHEEPVLERRESVESVLTESSTSTTTTTASQEVNVVTAQKPGIIIEVEQTQQKVAVTSVQPTEINSSTEQTNYYPRSDQKESSTENNNVKQTEPVNPIFSSENIFDQSSETIKMSLTPALGSDFIDFSDDEDEEPKQKTGNKFFGKGDNDSSKVNNSSSNNNKPVTTDKKTKSSKKDEDSSKQSTNLNNRAYGRQQLPPSQLPQSINVQPSVQPSAQKMVQQQQVTNSIQSRASSSSQQSVNMTTIQQQLQSARPGQPPTRIPSPPKSTPPSPTQTQQHSVQPNQSLNSTAQQSIGSRPTEKLREFETRRPNSLMIPANSAYSVVRIFAGQHISSKVEYKIVLLSQVTNTISLIKQALKRFNLDSEDKWDDYYITIKESDREPHHLMPHDYPLEIFETLTSSYLTPLPTVKRASISSVSSNFSNLSTHEAISKLLFRDDKNLVCLYLNKKLKTDGKTNSMEPKFRVRVLVYSDDLPAHLRHKGTVPRVSMSVPKHLVEKAARRKSREEGKPREKAVNVTGKTRIGQIVEKAMFKFGISDGIVDDGKPILGSDDGKPRYYLTMIVDGEEKYLRPETNVMSFYKPPSDLRHFSIDSLDSTSSSTFDYHPDEPIFVLRLLRPEDRQKRAMPQTASEDIKRYTQNVNLTQNLGDMNSTPMPSVQLPTSDNAAEGAVTENAAGDQLSRKKLIEQQREYSRAKQRSILAARKNEEQGIDIITRAGAIRSSRIFGAQVRYSFISADGEQVDISDLIEDVWGDDELAAIPEDSLDYNDQSQNESSHNDVDNTLSNKRASRRKSRTAEVDILENIVKNGENGDDADETETIEQRINRVIQKVKAGQYGRGEIPSFSAAVRNKNAENRSPKLGENREQLSPVSTPVQQSPNISSTPNRLSNDKRNSVISNDESFELDANKDFKDGGAFGPIPIDESSNSPNELPEPELISSMDLERPASSVSNRSASTTNSESVTPTKELFTSTPLRTPSTKSPIPDSDWILSDEFGLQELLVLVRSGVNMLEIKERRRSGWNLNDDPEKILEQISPSEIREEIKDVFAGVNDELDKMELQQIKIECNILPRLIQIANPPWVSLPGVDAPVSFSYSTSVVSPLDNSTIYLIGGTMTNPNTNAADSSSAVYALDTVNKKWRTLNSNASDLMGRTGIEGVVDNTGEVYIFGGNSNSTLHNGTNILNLNTDAWTNVQQTSQPASFEHYAAILLENGIIVYIGGAGYITKDGQIVIYGGTDVSFVLVTPELSMLNTSIIPYNWYSPIAQTDPNSPPSLAKHSATMYGDLMITAFGFIPDTLGDTKNLNTKVYIFDTTNYSWVDSFIPPSPTSTFPSTPNASNAKFSPVTSTTPSDNHRKLGGDKPILKIGGDNEQEVLEIPADNDRR</sequence>